<dbReference type="RefSeq" id="WP_106375120.1">
    <property type="nucleotide sequence ID" value="NZ_PVTK01000006.1"/>
</dbReference>
<dbReference type="Proteomes" id="UP000237647">
    <property type="component" value="Unassembled WGS sequence"/>
</dbReference>
<comment type="caution">
    <text evidence="1">The sequence shown here is derived from an EMBL/GenBank/DDBJ whole genome shotgun (WGS) entry which is preliminary data.</text>
</comment>
<evidence type="ECO:0000313" key="2">
    <source>
        <dbReference type="Proteomes" id="UP000237647"/>
    </source>
</evidence>
<dbReference type="InterPro" id="IPR010179">
    <property type="entry name" value="CRISPR-assoc_prot_Cse3"/>
</dbReference>
<dbReference type="SUPFAM" id="SSF117987">
    <property type="entry name" value="CRISPR-associated protein"/>
    <property type="match status" value="2"/>
</dbReference>
<gene>
    <name evidence="1" type="ORF">B0H98_10655</name>
</gene>
<organism evidence="1 2">
    <name type="scientific">Vreelandella songnenensis</name>
    <dbReference type="NCBI Taxonomy" id="1176243"/>
    <lineage>
        <taxon>Bacteria</taxon>
        <taxon>Pseudomonadati</taxon>
        <taxon>Pseudomonadota</taxon>
        <taxon>Gammaproteobacteria</taxon>
        <taxon>Oceanospirillales</taxon>
        <taxon>Halomonadaceae</taxon>
        <taxon>Vreelandella</taxon>
    </lineage>
</organism>
<dbReference type="Pfam" id="PF08798">
    <property type="entry name" value="CRISPR_assoc"/>
    <property type="match status" value="1"/>
</dbReference>
<dbReference type="NCBIfam" id="TIGR01907">
    <property type="entry name" value="casE_Cse3"/>
    <property type="match status" value="1"/>
</dbReference>
<dbReference type="Gene3D" id="3.30.70.1200">
    <property type="entry name" value="Crispr-associated protein, domain 1"/>
    <property type="match status" value="1"/>
</dbReference>
<accession>A0A2T0V1V6</accession>
<dbReference type="AlphaFoldDB" id="A0A2T0V1V6"/>
<sequence>MHLTRLTLDRRNASVRRDLADAYEMHRSLVRAFVSNPEDKPPRFLWRLEPDSERRGPIIVVQSPVQPDWSVFETSGYLKAPVESKNVDVDRILTAGGRYRFRLFANPTVTQAGKRIGLASEALQCQWLDRQAARAGFNVETALVMATEMLDVRKGDIRLRQAWFEGVLSALDAALLKNAIEQGVGPGKAFGLGLLSISPR</sequence>
<dbReference type="OrthoDB" id="9795689at2"/>
<keyword evidence="2" id="KW-1185">Reference proteome</keyword>
<dbReference type="Gene3D" id="3.30.70.1210">
    <property type="entry name" value="Crispr-associated protein, domain 2"/>
    <property type="match status" value="1"/>
</dbReference>
<protein>
    <submittedName>
        <fullName evidence="1">CRISPR-associated Cse3 family protein</fullName>
    </submittedName>
</protein>
<dbReference type="CDD" id="cd09727">
    <property type="entry name" value="Cas6_I-E"/>
    <property type="match status" value="1"/>
</dbReference>
<proteinExistence type="predicted"/>
<dbReference type="SMART" id="SM01101">
    <property type="entry name" value="CRISPR_assoc"/>
    <property type="match status" value="1"/>
</dbReference>
<dbReference type="EMBL" id="PVTK01000006">
    <property type="protein sequence ID" value="PRY64144.1"/>
    <property type="molecule type" value="Genomic_DNA"/>
</dbReference>
<reference evidence="1 2" key="1">
    <citation type="submission" date="2018-03" db="EMBL/GenBank/DDBJ databases">
        <title>Genomic Encyclopedia of Type Strains, Phase III (KMG-III): the genomes of soil and plant-associated and newly described type strains.</title>
        <authorList>
            <person name="Whitman W."/>
        </authorList>
    </citation>
    <scope>NUCLEOTIDE SEQUENCE [LARGE SCALE GENOMIC DNA]</scope>
    <source>
        <strain evidence="1 2">CGMCC 1.12152</strain>
    </source>
</reference>
<name>A0A2T0V1V6_9GAMM</name>
<evidence type="ECO:0000313" key="1">
    <source>
        <dbReference type="EMBL" id="PRY64144.1"/>
    </source>
</evidence>